<dbReference type="InterPro" id="IPR044876">
    <property type="entry name" value="HRDC_dom_sf"/>
</dbReference>
<feature type="compositionally biased region" description="Polar residues" evidence="3">
    <location>
        <begin position="258"/>
        <end position="268"/>
    </location>
</feature>
<evidence type="ECO:0000256" key="2">
    <source>
        <dbReference type="ARBA" id="ARBA00023242"/>
    </source>
</evidence>
<dbReference type="EMBL" id="OIVN01001375">
    <property type="protein sequence ID" value="SPC93246.1"/>
    <property type="molecule type" value="Genomic_DNA"/>
</dbReference>
<evidence type="ECO:0000256" key="1">
    <source>
        <dbReference type="ARBA" id="ARBA00004123"/>
    </source>
</evidence>
<feature type="domain" description="HRDC" evidence="4">
    <location>
        <begin position="17"/>
        <end position="97"/>
    </location>
</feature>
<evidence type="ECO:0000256" key="3">
    <source>
        <dbReference type="SAM" id="MobiDB-lite"/>
    </source>
</evidence>
<dbReference type="Gene3D" id="1.10.150.80">
    <property type="entry name" value="HRDC domain"/>
    <property type="match status" value="1"/>
</dbReference>
<dbReference type="GO" id="GO:0000467">
    <property type="term" value="P:exonucleolytic trimming to generate mature 3'-end of 5.8S rRNA from tricistronic rRNA transcript (SSU-rRNA, 5.8S rRNA, LSU-rRNA)"/>
    <property type="evidence" value="ECO:0007669"/>
    <property type="project" value="InterPro"/>
</dbReference>
<dbReference type="InterPro" id="IPR045092">
    <property type="entry name" value="Rrp6-like"/>
</dbReference>
<sequence>MGLVGFGYWLLQGASFDAQQLAIVSGLCEWRDVVARAEDESTGYILPNKTLLEIAKQKPDTTGKLRRLVKSKHPYVEHNLSSVLSIIKHSIQNAAAYEAVAEHLKIGHMEMASEEITVTDGSEVFSSDAPIKLEAANARTLKEESSELGCSASDVERDGKGCPFEHSDKNGNIFIESDGYLSRLPGASLTTGQHRDAKDDTLVLHSAKVTGATVQMLKKPSRAFGALLGNSAPKRKFDTDKKEEIKLEQIRSSVNFPFHSFSGTSEQSKPVIEAPDTAVETHQSQGHEPIHGNLDATDEQKSDYGASTLEMDDKDEPMSLSELSSSFQKCFESSSQNGNSRQIEKSQESGCFLQLKPFDYEAARKHVRFGEDRGDELGSEGDKGLKSQDSGGKKKGSSKGRVQRDDGTTEFPQGRRRQAFPATGNRSATFR</sequence>
<dbReference type="PANTHER" id="PTHR12124">
    <property type="entry name" value="POLYMYOSITIS/SCLERODERMA AUTOANTIGEN-RELATED"/>
    <property type="match status" value="1"/>
</dbReference>
<feature type="region of interest" description="Disordered" evidence="3">
    <location>
        <begin position="258"/>
        <end position="300"/>
    </location>
</feature>
<accession>A0A2N9FR95</accession>
<dbReference type="FunFam" id="1.10.150.80:FF:000001">
    <property type="entry name" value="Putative exosome component 10"/>
    <property type="match status" value="1"/>
</dbReference>
<dbReference type="GO" id="GO:0071039">
    <property type="term" value="P:nuclear polyadenylation-dependent CUT catabolic process"/>
    <property type="evidence" value="ECO:0007669"/>
    <property type="project" value="TreeGrafter"/>
</dbReference>
<dbReference type="GO" id="GO:0071036">
    <property type="term" value="P:nuclear polyadenylation-dependent snoRNA catabolic process"/>
    <property type="evidence" value="ECO:0007669"/>
    <property type="project" value="TreeGrafter"/>
</dbReference>
<dbReference type="SMART" id="SM00341">
    <property type="entry name" value="HRDC"/>
    <property type="match status" value="1"/>
</dbReference>
<dbReference type="PROSITE" id="PS50967">
    <property type="entry name" value="HRDC"/>
    <property type="match status" value="1"/>
</dbReference>
<comment type="subcellular location">
    <subcellularLocation>
        <location evidence="1">Nucleus</location>
    </subcellularLocation>
</comment>
<organism evidence="5">
    <name type="scientific">Fagus sylvatica</name>
    <name type="common">Beechnut</name>
    <dbReference type="NCBI Taxonomy" id="28930"/>
    <lineage>
        <taxon>Eukaryota</taxon>
        <taxon>Viridiplantae</taxon>
        <taxon>Streptophyta</taxon>
        <taxon>Embryophyta</taxon>
        <taxon>Tracheophyta</taxon>
        <taxon>Spermatophyta</taxon>
        <taxon>Magnoliopsida</taxon>
        <taxon>eudicotyledons</taxon>
        <taxon>Gunneridae</taxon>
        <taxon>Pentapetalae</taxon>
        <taxon>rosids</taxon>
        <taxon>fabids</taxon>
        <taxon>Fagales</taxon>
        <taxon>Fagaceae</taxon>
        <taxon>Fagus</taxon>
    </lineage>
</organism>
<gene>
    <name evidence="5" type="ORF">FSB_LOCUS21128</name>
</gene>
<dbReference type="GO" id="GO:0000175">
    <property type="term" value="F:3'-5'-RNA exonuclease activity"/>
    <property type="evidence" value="ECO:0007669"/>
    <property type="project" value="InterPro"/>
</dbReference>
<dbReference type="AlphaFoldDB" id="A0A2N9FR95"/>
<dbReference type="PANTHER" id="PTHR12124:SF47">
    <property type="entry name" value="EXOSOME COMPONENT 10"/>
    <property type="match status" value="1"/>
</dbReference>
<dbReference type="GO" id="GO:0000176">
    <property type="term" value="C:nuclear exosome (RNase complex)"/>
    <property type="evidence" value="ECO:0007669"/>
    <property type="project" value="TreeGrafter"/>
</dbReference>
<dbReference type="GO" id="GO:0005730">
    <property type="term" value="C:nucleolus"/>
    <property type="evidence" value="ECO:0007669"/>
    <property type="project" value="TreeGrafter"/>
</dbReference>
<dbReference type="SUPFAM" id="SSF47819">
    <property type="entry name" value="HRDC-like"/>
    <property type="match status" value="1"/>
</dbReference>
<dbReference type="GO" id="GO:0071044">
    <property type="term" value="P:histone mRNA catabolic process"/>
    <property type="evidence" value="ECO:0007669"/>
    <property type="project" value="TreeGrafter"/>
</dbReference>
<dbReference type="GO" id="GO:0071040">
    <property type="term" value="P:nuclear polyadenylation-dependent antisense transcript catabolic process"/>
    <property type="evidence" value="ECO:0007669"/>
    <property type="project" value="TreeGrafter"/>
</dbReference>
<dbReference type="Pfam" id="PF00570">
    <property type="entry name" value="HRDC"/>
    <property type="match status" value="1"/>
</dbReference>
<proteinExistence type="predicted"/>
<dbReference type="GO" id="GO:0071037">
    <property type="term" value="P:nuclear polyadenylation-dependent snRNA catabolic process"/>
    <property type="evidence" value="ECO:0007669"/>
    <property type="project" value="TreeGrafter"/>
</dbReference>
<dbReference type="GO" id="GO:0071038">
    <property type="term" value="P:TRAMP-dependent tRNA surveillance pathway"/>
    <property type="evidence" value="ECO:0007669"/>
    <property type="project" value="TreeGrafter"/>
</dbReference>
<dbReference type="InterPro" id="IPR002121">
    <property type="entry name" value="HRDC_dom"/>
</dbReference>
<feature type="compositionally biased region" description="Basic and acidic residues" evidence="3">
    <location>
        <begin position="371"/>
        <end position="386"/>
    </location>
</feature>
<keyword evidence="2" id="KW-0539">Nucleus</keyword>
<feature type="region of interest" description="Disordered" evidence="3">
    <location>
        <begin position="371"/>
        <end position="431"/>
    </location>
</feature>
<protein>
    <recommendedName>
        <fullName evidence="4">HRDC domain-containing protein</fullName>
    </recommendedName>
</protein>
<reference evidence="5" key="1">
    <citation type="submission" date="2018-02" db="EMBL/GenBank/DDBJ databases">
        <authorList>
            <person name="Cohen D.B."/>
            <person name="Kent A.D."/>
        </authorList>
    </citation>
    <scope>NUCLEOTIDE SEQUENCE</scope>
</reference>
<dbReference type="GO" id="GO:0000166">
    <property type="term" value="F:nucleotide binding"/>
    <property type="evidence" value="ECO:0007669"/>
    <property type="project" value="InterPro"/>
</dbReference>
<name>A0A2N9FR95_FAGSY</name>
<evidence type="ECO:0000259" key="4">
    <source>
        <dbReference type="PROSITE" id="PS50967"/>
    </source>
</evidence>
<dbReference type="InterPro" id="IPR010997">
    <property type="entry name" value="HRDC-like_sf"/>
</dbReference>
<dbReference type="GO" id="GO:0071051">
    <property type="term" value="P:poly(A)-dependent snoRNA 3'-end processing"/>
    <property type="evidence" value="ECO:0007669"/>
    <property type="project" value="TreeGrafter"/>
</dbReference>
<dbReference type="GO" id="GO:0003727">
    <property type="term" value="F:single-stranded RNA binding"/>
    <property type="evidence" value="ECO:0007669"/>
    <property type="project" value="TreeGrafter"/>
</dbReference>
<evidence type="ECO:0000313" key="5">
    <source>
        <dbReference type="EMBL" id="SPC93246.1"/>
    </source>
</evidence>
<dbReference type="GO" id="GO:0071035">
    <property type="term" value="P:nuclear polyadenylation-dependent rRNA catabolic process"/>
    <property type="evidence" value="ECO:0007669"/>
    <property type="project" value="TreeGrafter"/>
</dbReference>